<name>A0A9W8IW12_9AGAR</name>
<feature type="non-terminal residue" evidence="2">
    <location>
        <position position="183"/>
    </location>
</feature>
<organism evidence="2 3">
    <name type="scientific">Candolleomyces eurysporus</name>
    <dbReference type="NCBI Taxonomy" id="2828524"/>
    <lineage>
        <taxon>Eukaryota</taxon>
        <taxon>Fungi</taxon>
        <taxon>Dikarya</taxon>
        <taxon>Basidiomycota</taxon>
        <taxon>Agaricomycotina</taxon>
        <taxon>Agaricomycetes</taxon>
        <taxon>Agaricomycetidae</taxon>
        <taxon>Agaricales</taxon>
        <taxon>Agaricineae</taxon>
        <taxon>Psathyrellaceae</taxon>
        <taxon>Candolleomyces</taxon>
    </lineage>
</organism>
<protein>
    <submittedName>
        <fullName evidence="2">Uncharacterized protein</fullName>
    </submittedName>
</protein>
<proteinExistence type="predicted"/>
<comment type="caution">
    <text evidence="2">The sequence shown here is derived from an EMBL/GenBank/DDBJ whole genome shotgun (WGS) entry which is preliminary data.</text>
</comment>
<feature type="region of interest" description="Disordered" evidence="1">
    <location>
        <begin position="28"/>
        <end position="106"/>
    </location>
</feature>
<reference evidence="2" key="1">
    <citation type="submission" date="2022-06" db="EMBL/GenBank/DDBJ databases">
        <title>Genome Sequence of Candolleomyces eurysporus.</title>
        <authorList>
            <person name="Buettner E."/>
        </authorList>
    </citation>
    <scope>NUCLEOTIDE SEQUENCE</scope>
    <source>
        <strain evidence="2">VTCC 930004</strain>
    </source>
</reference>
<feature type="compositionally biased region" description="Polar residues" evidence="1">
    <location>
        <begin position="89"/>
        <end position="106"/>
    </location>
</feature>
<dbReference type="OrthoDB" id="2570580at2759"/>
<dbReference type="Proteomes" id="UP001140091">
    <property type="component" value="Unassembled WGS sequence"/>
</dbReference>
<accession>A0A9W8IW12</accession>
<sequence length="183" mass="20263">MLDAASRRIDESLIGMGFYKNAIFDKTGTENEEESFEESYEEGESYEEEGKEGDESFEKEEERAPARRGDQTTLIIWPPTNEDQDDSVTKPQPSAEQKDTSISNITANRTSTTSFFDSGILETQTQSFDYSDGKSSIARVPHNNRGPVSTMSKSSARKVNLLAILEVDSPETITIKKGSDAGK</sequence>
<keyword evidence="3" id="KW-1185">Reference proteome</keyword>
<feature type="region of interest" description="Disordered" evidence="1">
    <location>
        <begin position="131"/>
        <end position="154"/>
    </location>
</feature>
<feature type="compositionally biased region" description="Acidic residues" evidence="1">
    <location>
        <begin position="30"/>
        <end position="52"/>
    </location>
</feature>
<dbReference type="AlphaFoldDB" id="A0A9W8IW12"/>
<gene>
    <name evidence="2" type="ORF">H1R20_g12704</name>
</gene>
<dbReference type="EMBL" id="JANBPK010001225">
    <property type="protein sequence ID" value="KAJ2924386.1"/>
    <property type="molecule type" value="Genomic_DNA"/>
</dbReference>
<evidence type="ECO:0000313" key="2">
    <source>
        <dbReference type="EMBL" id="KAJ2924386.1"/>
    </source>
</evidence>
<feature type="compositionally biased region" description="Basic and acidic residues" evidence="1">
    <location>
        <begin position="53"/>
        <end position="70"/>
    </location>
</feature>
<evidence type="ECO:0000313" key="3">
    <source>
        <dbReference type="Proteomes" id="UP001140091"/>
    </source>
</evidence>
<evidence type="ECO:0000256" key="1">
    <source>
        <dbReference type="SAM" id="MobiDB-lite"/>
    </source>
</evidence>